<dbReference type="NCBIfam" id="TIGR01490">
    <property type="entry name" value="HAD-SF-IB-hyp1"/>
    <property type="match status" value="1"/>
</dbReference>
<feature type="region of interest" description="Disordered" evidence="2">
    <location>
        <begin position="1"/>
        <end position="20"/>
    </location>
</feature>
<gene>
    <name evidence="3" type="ORF">JI75_02005</name>
</gene>
<dbReference type="PANTHER" id="PTHR43344">
    <property type="entry name" value="PHOSPHOSERINE PHOSPHATASE"/>
    <property type="match status" value="1"/>
</dbReference>
<comment type="similarity">
    <text evidence="1">Belongs to the HAD-like hydrolase superfamily. SerB family.</text>
</comment>
<dbReference type="Gene3D" id="3.40.50.1000">
    <property type="entry name" value="HAD superfamily/HAD-like"/>
    <property type="match status" value="1"/>
</dbReference>
<name>A0A0A8B2L6_9ACTN</name>
<organism evidence="3 4">
    <name type="scientific">Berryella intestinalis</name>
    <dbReference type="NCBI Taxonomy" id="1531429"/>
    <lineage>
        <taxon>Bacteria</taxon>
        <taxon>Bacillati</taxon>
        <taxon>Actinomycetota</taxon>
        <taxon>Coriobacteriia</taxon>
        <taxon>Eggerthellales</taxon>
        <taxon>Eggerthellaceae</taxon>
        <taxon>Berryella</taxon>
    </lineage>
</organism>
<evidence type="ECO:0000256" key="1">
    <source>
        <dbReference type="ARBA" id="ARBA00009184"/>
    </source>
</evidence>
<proteinExistence type="inferred from homology"/>
<dbReference type="EMBL" id="CP009302">
    <property type="protein sequence ID" value="AJC11640.1"/>
    <property type="molecule type" value="Genomic_DNA"/>
</dbReference>
<dbReference type="InterPro" id="IPR023214">
    <property type="entry name" value="HAD_sf"/>
</dbReference>
<dbReference type="SUPFAM" id="SSF56784">
    <property type="entry name" value="HAD-like"/>
    <property type="match status" value="1"/>
</dbReference>
<dbReference type="KEGG" id="cbac:JI75_02005"/>
<protein>
    <submittedName>
        <fullName evidence="3">HAD family hydrolase</fullName>
    </submittedName>
</protein>
<dbReference type="NCBIfam" id="TIGR01488">
    <property type="entry name" value="HAD-SF-IB"/>
    <property type="match status" value="1"/>
</dbReference>
<dbReference type="Pfam" id="PF12710">
    <property type="entry name" value="HAD"/>
    <property type="match status" value="1"/>
</dbReference>
<evidence type="ECO:0000256" key="2">
    <source>
        <dbReference type="SAM" id="MobiDB-lite"/>
    </source>
</evidence>
<dbReference type="InterPro" id="IPR050582">
    <property type="entry name" value="HAD-like_SerB"/>
</dbReference>
<dbReference type="AlphaFoldDB" id="A0A0A8B2L6"/>
<sequence length="241" mass="27080">MDSTSPEAAVAAAGDPPADRGRQQVAVFDFDGTSMNGNSPVILVRYMTLRGMLRPSVVLRIGLWATAYKLRLPQSESWVRGLVFSAFEGKPADEVDRFLTEFYDRKIERRFRPAADAEMRRLSSEGVDVVVVSATFEPIILRAMESHPIKYQASTRMKIAEDGTYTREVDGECVEGEAKLTALNELCDRVYGKDGWELLHAFGDHHSDRALLRAAKHAHAVTPDRPLRRTARAEDWSNLDW</sequence>
<evidence type="ECO:0000313" key="3">
    <source>
        <dbReference type="EMBL" id="AJC11640.1"/>
    </source>
</evidence>
<dbReference type="HOGENOM" id="CLU_052657_2_2_11"/>
<evidence type="ECO:0000313" key="4">
    <source>
        <dbReference type="Proteomes" id="UP000031121"/>
    </source>
</evidence>
<dbReference type="Proteomes" id="UP000031121">
    <property type="component" value="Chromosome"/>
</dbReference>
<dbReference type="GO" id="GO:0016787">
    <property type="term" value="F:hydrolase activity"/>
    <property type="evidence" value="ECO:0007669"/>
    <property type="project" value="UniProtKB-KW"/>
</dbReference>
<keyword evidence="4" id="KW-1185">Reference proteome</keyword>
<reference evidence="3 4" key="2">
    <citation type="journal article" date="2015" name="Genome Announc.">
        <title>Complete Genome Sequence of Coriobacteriaceae Strain 68-1-3, a Novel Mucus-Degrading Isolate from the Swine Intestinal Tract.</title>
        <authorList>
            <person name="Looft T."/>
            <person name="Bayles D.O."/>
            <person name="Alt D.P."/>
            <person name="Stanton T.B."/>
        </authorList>
    </citation>
    <scope>NUCLEOTIDE SEQUENCE [LARGE SCALE GENOMIC DNA]</scope>
    <source>
        <strain evidence="3 4">68-1-3</strain>
    </source>
</reference>
<dbReference type="InterPro" id="IPR036412">
    <property type="entry name" value="HAD-like_sf"/>
</dbReference>
<accession>A0A0A8B2L6</accession>
<reference evidence="4" key="1">
    <citation type="submission" date="2014-08" db="EMBL/GenBank/DDBJ databases">
        <title>Coriobacteriaceae sp. complete genome.</title>
        <authorList>
            <person name="Looft T."/>
            <person name="Bayles D.O."/>
            <person name="Stanton T.B."/>
        </authorList>
    </citation>
    <scope>NUCLEOTIDE SEQUENCE [LARGE SCALE GENOMIC DNA]</scope>
    <source>
        <strain evidence="4">68-1-3</strain>
    </source>
</reference>
<keyword evidence="3" id="KW-0378">Hydrolase</keyword>
<dbReference type="STRING" id="1531429.JI75_02005"/>
<dbReference type="InterPro" id="IPR006385">
    <property type="entry name" value="HAD_hydro_SerB1"/>
</dbReference>
<dbReference type="Gene3D" id="1.20.1440.100">
    <property type="entry name" value="SG protein - dephosphorylation function"/>
    <property type="match status" value="1"/>
</dbReference>